<evidence type="ECO:0000313" key="14">
    <source>
        <dbReference type="Proteomes" id="UP001138961"/>
    </source>
</evidence>
<dbReference type="EC" id="3.4.24.-" evidence="11"/>
<evidence type="ECO:0000256" key="10">
    <source>
        <dbReference type="ARBA" id="ARBA00023136"/>
    </source>
</evidence>
<proteinExistence type="inferred from homology"/>
<comment type="cofactor">
    <cofactor evidence="1 11">
        <name>Zn(2+)</name>
        <dbReference type="ChEBI" id="CHEBI:29105"/>
    </cofactor>
</comment>
<keyword evidence="11" id="KW-0479">Metal-binding</keyword>
<comment type="subcellular location">
    <subcellularLocation>
        <location evidence="2">Membrane</location>
        <topology evidence="2">Multi-pass membrane protein</topology>
    </subcellularLocation>
</comment>
<evidence type="ECO:0000256" key="7">
    <source>
        <dbReference type="ARBA" id="ARBA00022833"/>
    </source>
</evidence>
<evidence type="ECO:0000256" key="5">
    <source>
        <dbReference type="ARBA" id="ARBA00022692"/>
    </source>
</evidence>
<dbReference type="CDD" id="cd23081">
    <property type="entry name" value="cpPDZ_EcRseP-like"/>
    <property type="match status" value="1"/>
</dbReference>
<feature type="domain" description="PDZ" evidence="12">
    <location>
        <begin position="200"/>
        <end position="270"/>
    </location>
</feature>
<feature type="transmembrane region" description="Helical" evidence="11">
    <location>
        <begin position="413"/>
        <end position="435"/>
    </location>
</feature>
<dbReference type="Pfam" id="PF02163">
    <property type="entry name" value="Peptidase_M50"/>
    <property type="match status" value="1"/>
</dbReference>
<keyword evidence="7 11" id="KW-0862">Zinc</keyword>
<feature type="transmembrane region" description="Helical" evidence="11">
    <location>
        <begin position="370"/>
        <end position="392"/>
    </location>
</feature>
<comment type="caution">
    <text evidence="13">The sequence shown here is derived from an EMBL/GenBank/DDBJ whole genome shotgun (WGS) entry which is preliminary data.</text>
</comment>
<feature type="transmembrane region" description="Helical" evidence="11">
    <location>
        <begin position="6"/>
        <end position="30"/>
    </location>
</feature>
<dbReference type="InterPro" id="IPR004387">
    <property type="entry name" value="Pept_M50_Zn"/>
</dbReference>
<evidence type="ECO:0000313" key="13">
    <source>
        <dbReference type="EMBL" id="MCB5197787.1"/>
    </source>
</evidence>
<keyword evidence="9 11" id="KW-0482">Metalloprotease</keyword>
<evidence type="ECO:0000259" key="12">
    <source>
        <dbReference type="SMART" id="SM00228"/>
    </source>
</evidence>
<dbReference type="InterPro" id="IPR008915">
    <property type="entry name" value="Peptidase_M50"/>
</dbReference>
<keyword evidence="5 11" id="KW-0812">Transmembrane</keyword>
<dbReference type="PANTHER" id="PTHR42837:SF2">
    <property type="entry name" value="MEMBRANE METALLOPROTEASE ARASP2, CHLOROPLASTIC-RELATED"/>
    <property type="match status" value="1"/>
</dbReference>
<dbReference type="InterPro" id="IPR036034">
    <property type="entry name" value="PDZ_sf"/>
</dbReference>
<dbReference type="EMBL" id="JAJATZ010000001">
    <property type="protein sequence ID" value="MCB5197787.1"/>
    <property type="molecule type" value="Genomic_DNA"/>
</dbReference>
<feature type="transmembrane region" description="Helical" evidence="11">
    <location>
        <begin position="111"/>
        <end position="139"/>
    </location>
</feature>
<dbReference type="InterPro" id="IPR041489">
    <property type="entry name" value="PDZ_6"/>
</dbReference>
<dbReference type="Proteomes" id="UP001138961">
    <property type="component" value="Unassembled WGS sequence"/>
</dbReference>
<keyword evidence="6 11" id="KW-0378">Hydrolase</keyword>
<dbReference type="Gene3D" id="2.30.42.10">
    <property type="match status" value="1"/>
</dbReference>
<keyword evidence="8 11" id="KW-1133">Transmembrane helix</keyword>
<evidence type="ECO:0000256" key="2">
    <source>
        <dbReference type="ARBA" id="ARBA00004141"/>
    </source>
</evidence>
<keyword evidence="4" id="KW-0645">Protease</keyword>
<dbReference type="Pfam" id="PF17820">
    <property type="entry name" value="PDZ_6"/>
    <property type="match status" value="1"/>
</dbReference>
<evidence type="ECO:0000256" key="11">
    <source>
        <dbReference type="RuleBase" id="RU362031"/>
    </source>
</evidence>
<dbReference type="CDD" id="cd06163">
    <property type="entry name" value="S2P-M50_PDZ_RseP-like"/>
    <property type="match status" value="1"/>
</dbReference>
<dbReference type="SUPFAM" id="SSF50156">
    <property type="entry name" value="PDZ domain-like"/>
    <property type="match status" value="2"/>
</dbReference>
<organism evidence="13 14">
    <name type="scientific">Loktanella gaetbuli</name>
    <dbReference type="NCBI Taxonomy" id="2881335"/>
    <lineage>
        <taxon>Bacteria</taxon>
        <taxon>Pseudomonadati</taxon>
        <taxon>Pseudomonadota</taxon>
        <taxon>Alphaproteobacteria</taxon>
        <taxon>Rhodobacterales</taxon>
        <taxon>Roseobacteraceae</taxon>
        <taxon>Loktanella</taxon>
    </lineage>
</organism>
<dbReference type="GO" id="GO:0008237">
    <property type="term" value="F:metallopeptidase activity"/>
    <property type="evidence" value="ECO:0007669"/>
    <property type="project" value="UniProtKB-KW"/>
</dbReference>
<gene>
    <name evidence="13" type="primary">rseP</name>
    <name evidence="13" type="ORF">LGQ03_00890</name>
</gene>
<dbReference type="SMART" id="SM00228">
    <property type="entry name" value="PDZ"/>
    <property type="match status" value="1"/>
</dbReference>
<reference evidence="13" key="1">
    <citation type="submission" date="2021-10" db="EMBL/GenBank/DDBJ databases">
        <title>Loktanella gaetbuli sp. nov., isolated from a tidal flat.</title>
        <authorList>
            <person name="Park S."/>
            <person name="Yoon J.-H."/>
        </authorList>
    </citation>
    <scope>NUCLEOTIDE SEQUENCE</scope>
    <source>
        <strain evidence="13">TSTF-M6</strain>
    </source>
</reference>
<comment type="similarity">
    <text evidence="3 11">Belongs to the peptidase M50B family.</text>
</comment>
<dbReference type="NCBIfam" id="TIGR00054">
    <property type="entry name" value="RIP metalloprotease RseP"/>
    <property type="match status" value="1"/>
</dbReference>
<sequence>MDMTTLLPSLGGGLFTLLAFVVSLSIIVTIHEYGHYIVGRWSGIHAEVFSVGFGPVLMSRTDKRGTVWQIAALPLGGYVKFLGDANAASVGSDGKEVPGRDARHTMLGAPLWARAATVAAGPLFNFALTILIFAGYLMWVGTPSDPTTVKRVFDLPPQFATEIQPGDALVAVDGLDLNEEGVQFDSIPVAASVDYTVVRDGAEMVVSGPYPVPPRASGVTPRSAADDAGLRIGDVITSVNGQPIIAFRELVDIVTAGDGDALSLAVWRRGDMIDVELAPRRVDLPLPEGGFETRWLIGVNGDLFFSAATDRVGPFEALWIGVQQLWRTLTVSLSGLWHVVTGAISTCNISGPVGIAETSSTMASQGAGNFILFIASLSAAVGLLNLFPIPILDGGHLVFHAYEAVFRRKPTDAALRVLMAAGLALILTFMIFAILNDIWFCP</sequence>
<name>A0ABS8BPY7_9RHOB</name>
<evidence type="ECO:0000256" key="3">
    <source>
        <dbReference type="ARBA" id="ARBA00007931"/>
    </source>
</evidence>
<evidence type="ECO:0000256" key="9">
    <source>
        <dbReference type="ARBA" id="ARBA00023049"/>
    </source>
</evidence>
<dbReference type="PANTHER" id="PTHR42837">
    <property type="entry name" value="REGULATOR OF SIGMA-E PROTEASE RSEP"/>
    <property type="match status" value="1"/>
</dbReference>
<evidence type="ECO:0000256" key="8">
    <source>
        <dbReference type="ARBA" id="ARBA00022989"/>
    </source>
</evidence>
<accession>A0ABS8BPY7</accession>
<evidence type="ECO:0000256" key="4">
    <source>
        <dbReference type="ARBA" id="ARBA00022670"/>
    </source>
</evidence>
<keyword evidence="14" id="KW-1185">Reference proteome</keyword>
<keyword evidence="10 11" id="KW-0472">Membrane</keyword>
<evidence type="ECO:0000256" key="6">
    <source>
        <dbReference type="ARBA" id="ARBA00022801"/>
    </source>
</evidence>
<protein>
    <recommendedName>
        <fullName evidence="11">Zinc metalloprotease</fullName>
        <ecNumber evidence="11">3.4.24.-</ecNumber>
    </recommendedName>
</protein>
<dbReference type="RefSeq" id="WP_226746880.1">
    <property type="nucleotide sequence ID" value="NZ_JAJATZ010000001.1"/>
</dbReference>
<dbReference type="InterPro" id="IPR001478">
    <property type="entry name" value="PDZ"/>
</dbReference>
<evidence type="ECO:0000256" key="1">
    <source>
        <dbReference type="ARBA" id="ARBA00001947"/>
    </source>
</evidence>